<protein>
    <recommendedName>
        <fullName evidence="3 5">glucose-6-phosphate 1-epimerase</fullName>
        <ecNumber evidence="3 5">5.1.3.15</ecNumber>
    </recommendedName>
</protein>
<accession>A0A8J2X2T6</accession>
<sequence>MRTTLALVAGATAFQRPQLRTRAPALQARAGAYLEKDAGGLYYVDLQHESGASAKVFVFGADVTSYKDAGGTEFIAVRPDAKMDGSKPISGGLSHCFPQFGPGAIQQHGFARNVDWDVVATSGSSATFRLTPSDYTKDMWDNDFCVDFTVSLTAASLDTKMEVRNTGTSSWDFQAALHSYFDVSSLENIEVAGSFAGATYLDKLLDPPSDQTEARKALTISEEYDRVYKGVNDCTLKDSGKGKALAINNNAGWKDTVVWSPYGDEGMGFDSFLCVESAAFDAQTLEGGASWVGELSLVPGGL</sequence>
<dbReference type="PANTHER" id="PTHR11122">
    <property type="entry name" value="APOSPORY-ASSOCIATED PROTEIN C-RELATED"/>
    <property type="match status" value="1"/>
</dbReference>
<dbReference type="AlphaFoldDB" id="A0A8J2X2T6"/>
<dbReference type="GO" id="GO:0030246">
    <property type="term" value="F:carbohydrate binding"/>
    <property type="evidence" value="ECO:0007669"/>
    <property type="project" value="UniProtKB-UniRule"/>
</dbReference>
<keyword evidence="4 5" id="KW-0413">Isomerase</keyword>
<comment type="catalytic activity">
    <reaction evidence="1">
        <text>alpha-D-glucose 6-phosphate = beta-D-glucose 6-phosphate</text>
        <dbReference type="Rhea" id="RHEA:16249"/>
        <dbReference type="ChEBI" id="CHEBI:58225"/>
        <dbReference type="ChEBI" id="CHEBI:58247"/>
        <dbReference type="EC" id="5.1.3.15"/>
    </reaction>
</comment>
<dbReference type="GO" id="GO:0005737">
    <property type="term" value="C:cytoplasm"/>
    <property type="evidence" value="ECO:0007669"/>
    <property type="project" value="TreeGrafter"/>
</dbReference>
<dbReference type="InterPro" id="IPR008183">
    <property type="entry name" value="Aldose_1/G6P_1-epimerase"/>
</dbReference>
<comment type="similarity">
    <text evidence="2 5">Belongs to the glucose-6-phosphate 1-epimerase family.</text>
</comment>
<dbReference type="EMBL" id="CAKKNE010000005">
    <property type="protein sequence ID" value="CAH0376495.1"/>
    <property type="molecule type" value="Genomic_DNA"/>
</dbReference>
<evidence type="ECO:0000256" key="2">
    <source>
        <dbReference type="ARBA" id="ARBA00005866"/>
    </source>
</evidence>
<reference evidence="6" key="1">
    <citation type="submission" date="2021-11" db="EMBL/GenBank/DDBJ databases">
        <authorList>
            <consortium name="Genoscope - CEA"/>
            <person name="William W."/>
        </authorList>
    </citation>
    <scope>NUCLEOTIDE SEQUENCE</scope>
</reference>
<organism evidence="6 7">
    <name type="scientific">Pelagomonas calceolata</name>
    <dbReference type="NCBI Taxonomy" id="35677"/>
    <lineage>
        <taxon>Eukaryota</taxon>
        <taxon>Sar</taxon>
        <taxon>Stramenopiles</taxon>
        <taxon>Ochrophyta</taxon>
        <taxon>Pelagophyceae</taxon>
        <taxon>Pelagomonadales</taxon>
        <taxon>Pelagomonadaceae</taxon>
        <taxon>Pelagomonas</taxon>
    </lineage>
</organism>
<name>A0A8J2X2T6_9STRA</name>
<dbReference type="GO" id="GO:0005975">
    <property type="term" value="P:carbohydrate metabolic process"/>
    <property type="evidence" value="ECO:0007669"/>
    <property type="project" value="InterPro"/>
</dbReference>
<dbReference type="GO" id="GO:0047938">
    <property type="term" value="F:glucose-6-phosphate 1-epimerase activity"/>
    <property type="evidence" value="ECO:0007669"/>
    <property type="project" value="UniProtKB-UniRule"/>
</dbReference>
<dbReference type="Pfam" id="PF01263">
    <property type="entry name" value="Aldose_epim"/>
    <property type="match status" value="1"/>
</dbReference>
<evidence type="ECO:0000256" key="5">
    <source>
        <dbReference type="PIRNR" id="PIRNR016020"/>
    </source>
</evidence>
<proteinExistence type="inferred from homology"/>
<evidence type="ECO:0000256" key="4">
    <source>
        <dbReference type="ARBA" id="ARBA00023235"/>
    </source>
</evidence>
<dbReference type="SUPFAM" id="SSF74650">
    <property type="entry name" value="Galactose mutarotase-like"/>
    <property type="match status" value="1"/>
</dbReference>
<dbReference type="PANTHER" id="PTHR11122:SF39">
    <property type="entry name" value="GLUCOSE-6-PHOSPHATE 1-EPIMERASE"/>
    <property type="match status" value="1"/>
</dbReference>
<dbReference type="CDD" id="cd09020">
    <property type="entry name" value="D-hex-6-P-epi_like"/>
    <property type="match status" value="1"/>
</dbReference>
<keyword evidence="7" id="KW-1185">Reference proteome</keyword>
<dbReference type="Proteomes" id="UP000789595">
    <property type="component" value="Unassembled WGS sequence"/>
</dbReference>
<evidence type="ECO:0000313" key="6">
    <source>
        <dbReference type="EMBL" id="CAH0376495.1"/>
    </source>
</evidence>
<dbReference type="EC" id="5.1.3.15" evidence="3 5"/>
<evidence type="ECO:0000313" key="7">
    <source>
        <dbReference type="Proteomes" id="UP000789595"/>
    </source>
</evidence>
<evidence type="ECO:0000256" key="3">
    <source>
        <dbReference type="ARBA" id="ARBA00012083"/>
    </source>
</evidence>
<dbReference type="InterPro" id="IPR014718">
    <property type="entry name" value="GH-type_carb-bd"/>
</dbReference>
<evidence type="ECO:0000256" key="1">
    <source>
        <dbReference type="ARBA" id="ARBA00001096"/>
    </source>
</evidence>
<gene>
    <name evidence="6" type="ORF">PECAL_5P10890</name>
</gene>
<dbReference type="InterPro" id="IPR011013">
    <property type="entry name" value="Gal_mutarotase_sf_dom"/>
</dbReference>
<dbReference type="InterPro" id="IPR025532">
    <property type="entry name" value="G6P_1-epimerase"/>
</dbReference>
<dbReference type="Gene3D" id="2.70.98.10">
    <property type="match status" value="1"/>
</dbReference>
<dbReference type="PIRSF" id="PIRSF016020">
    <property type="entry name" value="PHexose_mutarotase"/>
    <property type="match status" value="1"/>
</dbReference>
<comment type="caution">
    <text evidence="6">The sequence shown here is derived from an EMBL/GenBank/DDBJ whole genome shotgun (WGS) entry which is preliminary data.</text>
</comment>
<dbReference type="OrthoDB" id="1659429at2759"/>